<dbReference type="RefSeq" id="WP_062613131.1">
    <property type="nucleotide sequence ID" value="NZ_LNIZ01000002.1"/>
</dbReference>
<name>A0A0W1KL94_9ACTO</name>
<reference evidence="1 2" key="1">
    <citation type="submission" date="2015-11" db="EMBL/GenBank/DDBJ databases">
        <title>Draft Genome Sequence of the Type Strain Trueperella bernardiae LCDC 89-0504T, Isolated from Blood Culture.</title>
        <authorList>
            <person name="Bernier A.-M."/>
            <person name="Bernard K."/>
        </authorList>
    </citation>
    <scope>NUCLEOTIDE SEQUENCE [LARGE SCALE GENOMIC DNA]</scope>
    <source>
        <strain evidence="1 2">LCDC 89-0504</strain>
    </source>
</reference>
<keyword evidence="2" id="KW-1185">Reference proteome</keyword>
<gene>
    <name evidence="1" type="ORF">AQZ59_00682</name>
</gene>
<proteinExistence type="predicted"/>
<dbReference type="EMBL" id="LNIZ01000002">
    <property type="protein sequence ID" value="KTF04692.1"/>
    <property type="molecule type" value="Genomic_DNA"/>
</dbReference>
<dbReference type="PATRIC" id="fig|59561.3.peg.677"/>
<comment type="caution">
    <text evidence="1">The sequence shown here is derived from an EMBL/GenBank/DDBJ whole genome shotgun (WGS) entry which is preliminary data.</text>
</comment>
<accession>A0A0W1KL94</accession>
<organism evidence="1 2">
    <name type="scientific">Trueperella bernardiae</name>
    <dbReference type="NCBI Taxonomy" id="59561"/>
    <lineage>
        <taxon>Bacteria</taxon>
        <taxon>Bacillati</taxon>
        <taxon>Actinomycetota</taxon>
        <taxon>Actinomycetes</taxon>
        <taxon>Actinomycetales</taxon>
        <taxon>Actinomycetaceae</taxon>
        <taxon>Trueperella</taxon>
    </lineage>
</organism>
<protein>
    <recommendedName>
        <fullName evidence="3">Phage transcriptional regulator, ArpU family</fullName>
    </recommendedName>
</protein>
<evidence type="ECO:0000313" key="1">
    <source>
        <dbReference type="EMBL" id="KTF04692.1"/>
    </source>
</evidence>
<evidence type="ECO:0008006" key="3">
    <source>
        <dbReference type="Google" id="ProtNLM"/>
    </source>
</evidence>
<dbReference type="AlphaFoldDB" id="A0A0W1KL94"/>
<dbReference type="Proteomes" id="UP000054404">
    <property type="component" value="Unassembled WGS sequence"/>
</dbReference>
<sequence length="152" mass="17451">MHVMTKYLDTRKAAIAALQDYAVMEQIIESTDEQIKAAYADAASPASPRMDGTPPSGDLHASENRIVATIERIDAYKARYLQARQYMDWFLPAWEVIAEDDRFILEGFFLSEGTQDEKVSMIADHFYVERDTVYRRKNRALDRFATALYGQL</sequence>
<dbReference type="STRING" id="59561.AQZ59_00682"/>
<evidence type="ECO:0000313" key="2">
    <source>
        <dbReference type="Proteomes" id="UP000054404"/>
    </source>
</evidence>